<evidence type="ECO:0000313" key="2">
    <source>
        <dbReference type="Proteomes" id="UP000244925"/>
    </source>
</evidence>
<protein>
    <submittedName>
        <fullName evidence="1">Uncharacterized protein</fullName>
    </submittedName>
</protein>
<reference evidence="2" key="1">
    <citation type="submission" date="2018-02" db="EMBL/GenBank/DDBJ databases">
        <authorList>
            <person name="Clavel T."/>
            <person name="Strowig T."/>
        </authorList>
    </citation>
    <scope>NUCLEOTIDE SEQUENCE [LARGE SCALE GENOMIC DNA]</scope>
    <source>
        <strain evidence="2">DSM 100764</strain>
    </source>
</reference>
<proteinExistence type="predicted"/>
<dbReference type="AlphaFoldDB" id="A0A2V1IVX8"/>
<gene>
    <name evidence="1" type="ORF">C5O25_09545</name>
</gene>
<sequence length="95" mass="10872">MSHIHLYISRGRKELQTPDSDVYIVLEQYVDTMALYVSPFVLRHHQSVFAAGQYLAHGLSVGARYRRFGLVAVVFLCDELSANVNAWVVKTLIYR</sequence>
<comment type="caution">
    <text evidence="1">The sequence shown here is derived from an EMBL/GenBank/DDBJ whole genome shotgun (WGS) entry which is preliminary data.</text>
</comment>
<keyword evidence="2" id="KW-1185">Reference proteome</keyword>
<organism evidence="1 2">
    <name type="scientific">Paramuribaculum intestinale</name>
    <dbReference type="NCBI Taxonomy" id="2094151"/>
    <lineage>
        <taxon>Bacteria</taxon>
        <taxon>Pseudomonadati</taxon>
        <taxon>Bacteroidota</taxon>
        <taxon>Bacteroidia</taxon>
        <taxon>Bacteroidales</taxon>
        <taxon>Muribaculaceae</taxon>
        <taxon>Paramuribaculum</taxon>
    </lineage>
</organism>
<accession>A0A2V1IVX8</accession>
<name>A0A2V1IVX8_9BACT</name>
<dbReference type="Proteomes" id="UP000244925">
    <property type="component" value="Unassembled WGS sequence"/>
</dbReference>
<evidence type="ECO:0000313" key="1">
    <source>
        <dbReference type="EMBL" id="PWB06633.1"/>
    </source>
</evidence>
<dbReference type="EMBL" id="PUBV01000021">
    <property type="protein sequence ID" value="PWB06633.1"/>
    <property type="molecule type" value="Genomic_DNA"/>
</dbReference>